<name>A0A212TCC7_9MICO</name>
<evidence type="ECO:0000259" key="4">
    <source>
        <dbReference type="PROSITE" id="PS51186"/>
    </source>
</evidence>
<dbReference type="Proteomes" id="UP000198122">
    <property type="component" value="Unassembled WGS sequence"/>
</dbReference>
<keyword evidence="1 5" id="KW-0808">Transferase</keyword>
<proteinExistence type="inferred from homology"/>
<evidence type="ECO:0000313" key="5">
    <source>
        <dbReference type="EMBL" id="SNC63688.1"/>
    </source>
</evidence>
<dbReference type="PANTHER" id="PTHR43792">
    <property type="entry name" value="GNAT FAMILY, PUTATIVE (AFU_ORTHOLOGUE AFUA_3G00765)-RELATED-RELATED"/>
    <property type="match status" value="1"/>
</dbReference>
<dbReference type="GO" id="GO:0005737">
    <property type="term" value="C:cytoplasm"/>
    <property type="evidence" value="ECO:0007669"/>
    <property type="project" value="TreeGrafter"/>
</dbReference>
<reference evidence="5 6" key="1">
    <citation type="submission" date="2017-06" db="EMBL/GenBank/DDBJ databases">
        <authorList>
            <person name="Kim H.J."/>
            <person name="Triplett B.A."/>
        </authorList>
    </citation>
    <scope>NUCLEOTIDE SEQUENCE [LARGE SCALE GENOMIC DNA]</scope>
    <source>
        <strain evidence="5 6">DSM 22179</strain>
    </source>
</reference>
<feature type="domain" description="N-acetyltransferase" evidence="4">
    <location>
        <begin position="19"/>
        <end position="193"/>
    </location>
</feature>
<dbReference type="Gene3D" id="3.40.630.30">
    <property type="match status" value="1"/>
</dbReference>
<sequence>MRLQWPVAPEGLTAAGEAVRLRPLQRADWTAYRDLRADNLEHLRPGSVDDPDAPGLGTLPMVRPAFLRTVRSAARAARQGQSLRWAVEHRGRLAGEMVLDAMRWGGHRSCSAGYWVDHRVSGRGVGRTALWLALEHALTRTPLHRVEVAVSVDNPAGLALAAALGLREEGVRRAAVFVDGRWRDHLVHAVTAPEWPLPAPGRGGGG</sequence>
<dbReference type="InterPro" id="IPR051531">
    <property type="entry name" value="N-acetyltransferase"/>
</dbReference>
<dbReference type="Pfam" id="PF13302">
    <property type="entry name" value="Acetyltransf_3"/>
    <property type="match status" value="1"/>
</dbReference>
<protein>
    <submittedName>
        <fullName evidence="5">Ribosomal-protein-alanine N-acetyltransferase</fullName>
    </submittedName>
</protein>
<keyword evidence="6" id="KW-1185">Reference proteome</keyword>
<dbReference type="OrthoDB" id="5242221at2"/>
<accession>A0A212TCC7</accession>
<dbReference type="InterPro" id="IPR000182">
    <property type="entry name" value="GNAT_dom"/>
</dbReference>
<dbReference type="EMBL" id="FYEZ01000001">
    <property type="protein sequence ID" value="SNC63688.1"/>
    <property type="molecule type" value="Genomic_DNA"/>
</dbReference>
<keyword evidence="2" id="KW-0012">Acyltransferase</keyword>
<evidence type="ECO:0000256" key="1">
    <source>
        <dbReference type="ARBA" id="ARBA00022679"/>
    </source>
</evidence>
<dbReference type="GO" id="GO:0008999">
    <property type="term" value="F:protein-N-terminal-alanine acetyltransferase activity"/>
    <property type="evidence" value="ECO:0007669"/>
    <property type="project" value="TreeGrafter"/>
</dbReference>
<evidence type="ECO:0000256" key="2">
    <source>
        <dbReference type="ARBA" id="ARBA00023315"/>
    </source>
</evidence>
<dbReference type="PANTHER" id="PTHR43792:SF8">
    <property type="entry name" value="[RIBOSOMAL PROTEIN US5]-ALANINE N-ACETYLTRANSFERASE"/>
    <property type="match status" value="1"/>
</dbReference>
<dbReference type="RefSeq" id="WP_088817878.1">
    <property type="nucleotide sequence ID" value="NZ_FYEZ01000001.1"/>
</dbReference>
<dbReference type="SUPFAM" id="SSF55729">
    <property type="entry name" value="Acyl-CoA N-acyltransferases (Nat)"/>
    <property type="match status" value="1"/>
</dbReference>
<evidence type="ECO:0000313" key="6">
    <source>
        <dbReference type="Proteomes" id="UP000198122"/>
    </source>
</evidence>
<comment type="similarity">
    <text evidence="3">Belongs to the acetyltransferase family. RimJ subfamily.</text>
</comment>
<gene>
    <name evidence="5" type="ORF">SAMN05445756_0958</name>
</gene>
<evidence type="ECO:0000256" key="3">
    <source>
        <dbReference type="ARBA" id="ARBA00038502"/>
    </source>
</evidence>
<organism evidence="5 6">
    <name type="scientific">Kytococcus aerolatus</name>
    <dbReference type="NCBI Taxonomy" id="592308"/>
    <lineage>
        <taxon>Bacteria</taxon>
        <taxon>Bacillati</taxon>
        <taxon>Actinomycetota</taxon>
        <taxon>Actinomycetes</taxon>
        <taxon>Micrococcales</taxon>
        <taxon>Kytococcaceae</taxon>
        <taxon>Kytococcus</taxon>
    </lineage>
</organism>
<dbReference type="InterPro" id="IPR016181">
    <property type="entry name" value="Acyl_CoA_acyltransferase"/>
</dbReference>
<dbReference type="AlphaFoldDB" id="A0A212TCC7"/>
<dbReference type="PROSITE" id="PS51186">
    <property type="entry name" value="GNAT"/>
    <property type="match status" value="1"/>
</dbReference>